<keyword evidence="2" id="KW-0805">Transcription regulation</keyword>
<evidence type="ECO:0000256" key="1">
    <source>
        <dbReference type="ARBA" id="ARBA00004123"/>
    </source>
</evidence>
<dbReference type="SMART" id="SM00576">
    <property type="entry name" value="BTP"/>
    <property type="match status" value="1"/>
</dbReference>
<evidence type="ECO:0000313" key="8">
    <source>
        <dbReference type="Proteomes" id="UP000034841"/>
    </source>
</evidence>
<evidence type="ECO:0000256" key="3">
    <source>
        <dbReference type="ARBA" id="ARBA00023163"/>
    </source>
</evidence>
<dbReference type="Pfam" id="PF07524">
    <property type="entry name" value="Bromo_TP"/>
    <property type="match status" value="1"/>
</dbReference>
<dbReference type="GO" id="GO:0005634">
    <property type="term" value="C:nucleus"/>
    <property type="evidence" value="ECO:0007669"/>
    <property type="project" value="UniProtKB-SubCell"/>
</dbReference>
<keyword evidence="8" id="KW-1185">Reference proteome</keyword>
<keyword evidence="3" id="KW-0804">Transcription</keyword>
<sequence>MSSTPPIFFHALLRPCVLQILRATGYYGSRPSVVDTLTDLAVRYMILLCQKTALHAMDNGHDLVPGVVDVRMALQDMGTLLPERPLYEQDFLGEEDTRGVEEFIAWFDSSSAKAIDALPLYDGESEAPDYLTALKTKHSKTGEDSKYTATALGRPVDHGEILAEGGGEELSTIQRWENKTRGPGAAPRQIEPGSPVSTHSLDSRPPSSQLSSIGDQLEPDLSMDVDMDVDIS</sequence>
<dbReference type="OrthoDB" id="5402929at2759"/>
<organism evidence="7 8">
    <name type="scientific">Ceratocystis fimbriata f. sp. platani</name>
    <dbReference type="NCBI Taxonomy" id="88771"/>
    <lineage>
        <taxon>Eukaryota</taxon>
        <taxon>Fungi</taxon>
        <taxon>Dikarya</taxon>
        <taxon>Ascomycota</taxon>
        <taxon>Pezizomycotina</taxon>
        <taxon>Sordariomycetes</taxon>
        <taxon>Hypocreomycetidae</taxon>
        <taxon>Microascales</taxon>
        <taxon>Ceratocystidaceae</taxon>
        <taxon>Ceratocystis</taxon>
    </lineage>
</organism>
<dbReference type="GO" id="GO:0003743">
    <property type="term" value="F:translation initiation factor activity"/>
    <property type="evidence" value="ECO:0007669"/>
    <property type="project" value="UniProtKB-KW"/>
</dbReference>
<proteinExistence type="predicted"/>
<evidence type="ECO:0000256" key="4">
    <source>
        <dbReference type="ARBA" id="ARBA00023242"/>
    </source>
</evidence>
<evidence type="ECO:0000313" key="7">
    <source>
        <dbReference type="EMBL" id="KKF95622.1"/>
    </source>
</evidence>
<feature type="region of interest" description="Disordered" evidence="5">
    <location>
        <begin position="178"/>
        <end position="232"/>
    </location>
</feature>
<comment type="subcellular location">
    <subcellularLocation>
        <location evidence="1">Nucleus</location>
    </subcellularLocation>
</comment>
<keyword evidence="4" id="KW-0539">Nucleus</keyword>
<dbReference type="GO" id="GO:0046982">
    <property type="term" value="F:protein heterodimerization activity"/>
    <property type="evidence" value="ECO:0007669"/>
    <property type="project" value="InterPro"/>
</dbReference>
<dbReference type="CDD" id="cd00076">
    <property type="entry name" value="HFD_SF"/>
    <property type="match status" value="1"/>
</dbReference>
<gene>
    <name evidence="7" type="primary">TAF3</name>
    <name evidence="7" type="ORF">CFO_g2026</name>
</gene>
<feature type="compositionally biased region" description="Acidic residues" evidence="5">
    <location>
        <begin position="217"/>
        <end position="232"/>
    </location>
</feature>
<comment type="caution">
    <text evidence="7">The sequence shown here is derived from an EMBL/GenBank/DDBJ whole genome shotgun (WGS) entry which is preliminary data.</text>
</comment>
<evidence type="ECO:0000259" key="6">
    <source>
        <dbReference type="SMART" id="SM00576"/>
    </source>
</evidence>
<name>A0A0F8CYD0_CERFI</name>
<reference evidence="7 8" key="1">
    <citation type="submission" date="2015-04" db="EMBL/GenBank/DDBJ databases">
        <title>Genome sequence of Ceratocystis platani, a major pathogen of plane trees.</title>
        <authorList>
            <person name="Belbahri L."/>
        </authorList>
    </citation>
    <scope>NUCLEOTIDE SEQUENCE [LARGE SCALE GENOMIC DNA]</scope>
    <source>
        <strain evidence="7 8">CFO</strain>
    </source>
</reference>
<keyword evidence="7" id="KW-0396">Initiation factor</keyword>
<evidence type="ECO:0000256" key="5">
    <source>
        <dbReference type="SAM" id="MobiDB-lite"/>
    </source>
</evidence>
<keyword evidence="7" id="KW-0648">Protein biosynthesis</keyword>
<dbReference type="InterPro" id="IPR006565">
    <property type="entry name" value="BTP"/>
</dbReference>
<accession>A0A0F8CYD0</accession>
<dbReference type="InterPro" id="IPR009072">
    <property type="entry name" value="Histone-fold"/>
</dbReference>
<evidence type="ECO:0000256" key="2">
    <source>
        <dbReference type="ARBA" id="ARBA00023015"/>
    </source>
</evidence>
<protein>
    <submittedName>
        <fullName evidence="7">Transcription initiation factor TFIID subunit 3</fullName>
    </submittedName>
</protein>
<feature type="domain" description="Bromodomain associated" evidence="6">
    <location>
        <begin position="6"/>
        <end position="83"/>
    </location>
</feature>
<dbReference type="EMBL" id="LBBL01000085">
    <property type="protein sequence ID" value="KKF95622.1"/>
    <property type="molecule type" value="Genomic_DNA"/>
</dbReference>
<dbReference type="Proteomes" id="UP000034841">
    <property type="component" value="Unassembled WGS sequence"/>
</dbReference>
<dbReference type="AlphaFoldDB" id="A0A0F8CYD0"/>
<dbReference type="Gene3D" id="1.10.20.10">
    <property type="entry name" value="Histone, subunit A"/>
    <property type="match status" value="1"/>
</dbReference>
<feature type="compositionally biased region" description="Polar residues" evidence="5">
    <location>
        <begin position="195"/>
        <end position="214"/>
    </location>
</feature>